<dbReference type="EMBL" id="PZZL01000005">
    <property type="protein sequence ID" value="PTM55052.1"/>
    <property type="molecule type" value="Genomic_DNA"/>
</dbReference>
<comment type="similarity">
    <text evidence="1">Belongs to the short-chain dehydrogenases/reductases (SDR) family.</text>
</comment>
<reference evidence="4 5" key="1">
    <citation type="submission" date="2018-04" db="EMBL/GenBank/DDBJ databases">
        <title>Genomic Encyclopedia of Archaeal and Bacterial Type Strains, Phase II (KMG-II): from individual species to whole genera.</title>
        <authorList>
            <person name="Goeker M."/>
        </authorList>
    </citation>
    <scope>NUCLEOTIDE SEQUENCE [LARGE SCALE GENOMIC DNA]</scope>
    <source>
        <strain evidence="4 5">DSM 25521</strain>
    </source>
</reference>
<dbReference type="PANTHER" id="PTHR42760:SF133">
    <property type="entry name" value="3-OXOACYL-[ACYL-CARRIER-PROTEIN] REDUCTASE"/>
    <property type="match status" value="1"/>
</dbReference>
<accession>A0A2T4Z2Q4</accession>
<comment type="caution">
    <text evidence="4">The sequence shown here is derived from an EMBL/GenBank/DDBJ whole genome shotgun (WGS) entry which is preliminary data.</text>
</comment>
<dbReference type="InterPro" id="IPR057326">
    <property type="entry name" value="KR_dom"/>
</dbReference>
<name>A0A2T4Z2Q4_9HYPH</name>
<keyword evidence="2" id="KW-0560">Oxidoreductase</keyword>
<dbReference type="AlphaFoldDB" id="A0A2T4Z2Q4"/>
<evidence type="ECO:0000313" key="4">
    <source>
        <dbReference type="EMBL" id="PTM55052.1"/>
    </source>
</evidence>
<gene>
    <name evidence="4" type="ORF">C8P69_105204</name>
</gene>
<evidence type="ECO:0000256" key="1">
    <source>
        <dbReference type="ARBA" id="ARBA00006484"/>
    </source>
</evidence>
<dbReference type="InterPro" id="IPR036291">
    <property type="entry name" value="NAD(P)-bd_dom_sf"/>
</dbReference>
<dbReference type="InterPro" id="IPR002347">
    <property type="entry name" value="SDR_fam"/>
</dbReference>
<dbReference type="PRINTS" id="PR00080">
    <property type="entry name" value="SDRFAMILY"/>
</dbReference>
<dbReference type="RefSeq" id="WP_108177897.1">
    <property type="nucleotide sequence ID" value="NZ_PZZL01000005.1"/>
</dbReference>
<dbReference type="PANTHER" id="PTHR42760">
    <property type="entry name" value="SHORT-CHAIN DEHYDROGENASES/REDUCTASES FAMILY MEMBER"/>
    <property type="match status" value="1"/>
</dbReference>
<protein>
    <submittedName>
        <fullName evidence="4">3-oxoacyl-[acyl-carrier protein] reductase</fullName>
    </submittedName>
</protein>
<dbReference type="GO" id="GO:0016616">
    <property type="term" value="F:oxidoreductase activity, acting on the CH-OH group of donors, NAD or NADP as acceptor"/>
    <property type="evidence" value="ECO:0007669"/>
    <property type="project" value="TreeGrafter"/>
</dbReference>
<dbReference type="SMART" id="SM00822">
    <property type="entry name" value="PKS_KR"/>
    <property type="match status" value="1"/>
</dbReference>
<dbReference type="SUPFAM" id="SSF51735">
    <property type="entry name" value="NAD(P)-binding Rossmann-fold domains"/>
    <property type="match status" value="1"/>
</dbReference>
<dbReference type="Pfam" id="PF13561">
    <property type="entry name" value="adh_short_C2"/>
    <property type="match status" value="1"/>
</dbReference>
<organism evidence="4 5">
    <name type="scientific">Phreatobacter oligotrophus</name>
    <dbReference type="NCBI Taxonomy" id="1122261"/>
    <lineage>
        <taxon>Bacteria</taxon>
        <taxon>Pseudomonadati</taxon>
        <taxon>Pseudomonadota</taxon>
        <taxon>Alphaproteobacteria</taxon>
        <taxon>Hyphomicrobiales</taxon>
        <taxon>Phreatobacteraceae</taxon>
        <taxon>Phreatobacter</taxon>
    </lineage>
</organism>
<dbReference type="Gene3D" id="3.40.50.720">
    <property type="entry name" value="NAD(P)-binding Rossmann-like Domain"/>
    <property type="match status" value="1"/>
</dbReference>
<evidence type="ECO:0000313" key="5">
    <source>
        <dbReference type="Proteomes" id="UP000241808"/>
    </source>
</evidence>
<evidence type="ECO:0000256" key="2">
    <source>
        <dbReference type="ARBA" id="ARBA00023002"/>
    </source>
</evidence>
<evidence type="ECO:0000259" key="3">
    <source>
        <dbReference type="SMART" id="SM00822"/>
    </source>
</evidence>
<sequence length="227" mass="23344">MRRTLLVTGASRGLGRAVAERALAAGFDVIGIARKPAEAPFPIHACDVADAAAVKAVASALPRETPLWGVVNAAGVASMNLALMTPPATVSKVIATNLMGAIHVSQAFAPALIRAKAGRIIHFSTIAVPLGLAGEAVYVASKAGVEGFARAFAREVAGFGVTVNCIAPGPIDTDLIAKVPAEAIDRIVRRQVVQRKGTPDDVWNLVAFLLSEESAMISGEVLHLGGA</sequence>
<feature type="domain" description="Ketoreductase" evidence="3">
    <location>
        <begin position="3"/>
        <end position="169"/>
    </location>
</feature>
<proteinExistence type="inferred from homology"/>
<dbReference type="OrthoDB" id="9779041at2"/>
<dbReference type="Proteomes" id="UP000241808">
    <property type="component" value="Unassembled WGS sequence"/>
</dbReference>
<keyword evidence="5" id="KW-1185">Reference proteome</keyword>
<dbReference type="PRINTS" id="PR00081">
    <property type="entry name" value="GDHRDH"/>
</dbReference>